<dbReference type="GO" id="GO:0005829">
    <property type="term" value="C:cytosol"/>
    <property type="evidence" value="ECO:0007669"/>
    <property type="project" value="UniProtKB-ARBA"/>
</dbReference>
<feature type="binding site" evidence="9">
    <location>
        <position position="134"/>
    </location>
    <ligand>
        <name>sn-glycerol 3-phosphate</name>
        <dbReference type="ChEBI" id="CHEBI:57597"/>
    </ligand>
</feature>
<dbReference type="PROSITE" id="PS00445">
    <property type="entry name" value="FGGY_KINASES_2"/>
    <property type="match status" value="1"/>
</dbReference>
<dbReference type="Gene3D" id="3.30.420.40">
    <property type="match status" value="2"/>
</dbReference>
<feature type="binding site" evidence="9">
    <location>
        <position position="271"/>
    </location>
    <ligand>
        <name>ADP</name>
        <dbReference type="ChEBI" id="CHEBI:456216"/>
    </ligand>
</feature>
<keyword evidence="4 9" id="KW-0547">Nucleotide-binding</keyword>
<dbReference type="CDD" id="cd07769">
    <property type="entry name" value="ASKHA_NBD_FGGY_GK"/>
    <property type="match status" value="1"/>
</dbReference>
<evidence type="ECO:0000256" key="7">
    <source>
        <dbReference type="ARBA" id="ARBA00022840"/>
    </source>
</evidence>
<dbReference type="InterPro" id="IPR018483">
    <property type="entry name" value="Carb_kinase_FGGY_CS"/>
</dbReference>
<gene>
    <name evidence="9 13" type="primary">glpK</name>
    <name evidence="13" type="ORF">ENO59_04630</name>
</gene>
<feature type="binding site" evidence="9">
    <location>
        <position position="250"/>
    </location>
    <ligand>
        <name>glycerol</name>
        <dbReference type="ChEBI" id="CHEBI:17754"/>
    </ligand>
</feature>
<feature type="binding site" evidence="9">
    <location>
        <position position="315"/>
    </location>
    <ligand>
        <name>ATP</name>
        <dbReference type="ChEBI" id="CHEBI:30616"/>
    </ligand>
</feature>
<feature type="binding site" evidence="9">
    <location>
        <position position="249"/>
    </location>
    <ligand>
        <name>sn-glycerol 3-phosphate</name>
        <dbReference type="ChEBI" id="CHEBI:57597"/>
    </ligand>
</feature>
<feature type="binding site" evidence="9">
    <location>
        <position position="12"/>
    </location>
    <ligand>
        <name>ATP</name>
        <dbReference type="ChEBI" id="CHEBI:30616"/>
    </ligand>
</feature>
<dbReference type="Pfam" id="PF00370">
    <property type="entry name" value="FGGY_N"/>
    <property type="match status" value="1"/>
</dbReference>
<organism evidence="13">
    <name type="scientific">Rhodothermus marinus</name>
    <name type="common">Rhodothermus obamensis</name>
    <dbReference type="NCBI Taxonomy" id="29549"/>
    <lineage>
        <taxon>Bacteria</taxon>
        <taxon>Pseudomonadati</taxon>
        <taxon>Rhodothermota</taxon>
        <taxon>Rhodothermia</taxon>
        <taxon>Rhodothermales</taxon>
        <taxon>Rhodothermaceae</taxon>
        <taxon>Rhodothermus</taxon>
    </lineage>
</organism>
<feature type="binding site" evidence="9">
    <location>
        <position position="271"/>
    </location>
    <ligand>
        <name>ATP</name>
        <dbReference type="ChEBI" id="CHEBI:30616"/>
    </ligand>
</feature>
<evidence type="ECO:0000256" key="1">
    <source>
        <dbReference type="ARBA" id="ARBA00005190"/>
    </source>
</evidence>
<feature type="binding site" evidence="9">
    <location>
        <position position="83"/>
    </location>
    <ligand>
        <name>glycerol</name>
        <dbReference type="ChEBI" id="CHEBI:17754"/>
    </ligand>
</feature>
<comment type="caution">
    <text evidence="13">The sequence shown here is derived from an EMBL/GenBank/DDBJ whole genome shotgun (WGS) entry which is preliminary data.</text>
</comment>
<dbReference type="InterPro" id="IPR000577">
    <property type="entry name" value="Carb_kinase_FGGY"/>
</dbReference>
<dbReference type="NCBIfam" id="NF000756">
    <property type="entry name" value="PRK00047.1"/>
    <property type="match status" value="1"/>
</dbReference>
<evidence type="ECO:0000256" key="8">
    <source>
        <dbReference type="ARBA" id="ARBA00052101"/>
    </source>
</evidence>
<dbReference type="GO" id="GO:0005524">
    <property type="term" value="F:ATP binding"/>
    <property type="evidence" value="ECO:0007669"/>
    <property type="project" value="UniProtKB-UniRule"/>
</dbReference>
<feature type="binding site" evidence="9">
    <location>
        <position position="319"/>
    </location>
    <ligand>
        <name>ATP</name>
        <dbReference type="ChEBI" id="CHEBI:30616"/>
    </ligand>
</feature>
<evidence type="ECO:0000259" key="12">
    <source>
        <dbReference type="Pfam" id="PF02782"/>
    </source>
</evidence>
<comment type="function">
    <text evidence="9">Key enzyme in the regulation of glycerol uptake and metabolism. Catalyzes the phosphorylation of glycerol to yield sn-glycerol 3-phosphate.</text>
</comment>
<feature type="binding site" evidence="9">
    <location>
        <position position="83"/>
    </location>
    <ligand>
        <name>sn-glycerol 3-phosphate</name>
        <dbReference type="ChEBI" id="CHEBI:57597"/>
    </ligand>
</feature>
<feature type="binding site" evidence="9">
    <location>
        <position position="420"/>
    </location>
    <ligand>
        <name>ADP</name>
        <dbReference type="ChEBI" id="CHEBI:456216"/>
    </ligand>
</feature>
<feature type="binding site" evidence="9">
    <location>
        <position position="416"/>
    </location>
    <ligand>
        <name>ADP</name>
        <dbReference type="ChEBI" id="CHEBI:456216"/>
    </ligand>
</feature>
<feature type="binding site" evidence="9">
    <location>
        <position position="12"/>
    </location>
    <ligand>
        <name>ADP</name>
        <dbReference type="ChEBI" id="CHEBI:456216"/>
    </ligand>
</feature>
<dbReference type="PIRSF" id="PIRSF000538">
    <property type="entry name" value="GlpK"/>
    <property type="match status" value="1"/>
</dbReference>
<dbReference type="GO" id="GO:0006072">
    <property type="term" value="P:glycerol-3-phosphate metabolic process"/>
    <property type="evidence" value="ECO:0007669"/>
    <property type="project" value="InterPro"/>
</dbReference>
<keyword evidence="3 9" id="KW-0808">Transferase</keyword>
<evidence type="ECO:0000256" key="10">
    <source>
        <dbReference type="RuleBase" id="RU003733"/>
    </source>
</evidence>
<name>A0A7V2B019_RHOMR</name>
<feature type="binding site" evidence="9">
    <location>
        <position position="249"/>
    </location>
    <ligand>
        <name>glycerol</name>
        <dbReference type="ChEBI" id="CHEBI:17754"/>
    </ligand>
</feature>
<dbReference type="InterPro" id="IPR005999">
    <property type="entry name" value="Glycerol_kin"/>
</dbReference>
<comment type="activity regulation">
    <text evidence="9">Inhibited by fructose 1,6-bisphosphate (FBP).</text>
</comment>
<keyword evidence="6 9" id="KW-0319">Glycerol metabolism</keyword>
<dbReference type="PANTHER" id="PTHR10196:SF69">
    <property type="entry name" value="GLYCEROL KINASE"/>
    <property type="match status" value="1"/>
</dbReference>
<evidence type="ECO:0000313" key="13">
    <source>
        <dbReference type="EMBL" id="HER95785.1"/>
    </source>
</evidence>
<dbReference type="AlphaFoldDB" id="A0A7V2B019"/>
<feature type="binding site" evidence="9">
    <location>
        <position position="13"/>
    </location>
    <ligand>
        <name>ATP</name>
        <dbReference type="ChEBI" id="CHEBI:30616"/>
    </ligand>
</feature>
<dbReference type="HAMAP" id="MF_00186">
    <property type="entry name" value="Glycerol_kin"/>
    <property type="match status" value="1"/>
</dbReference>
<evidence type="ECO:0000256" key="5">
    <source>
        <dbReference type="ARBA" id="ARBA00022777"/>
    </source>
</evidence>
<reference evidence="13" key="1">
    <citation type="journal article" date="2020" name="mSystems">
        <title>Genome- and Community-Level Interaction Insights into Carbon Utilization and Element Cycling Functions of Hydrothermarchaeota in Hydrothermal Sediment.</title>
        <authorList>
            <person name="Zhou Z."/>
            <person name="Liu Y."/>
            <person name="Xu W."/>
            <person name="Pan J."/>
            <person name="Luo Z.H."/>
            <person name="Li M."/>
        </authorList>
    </citation>
    <scope>NUCLEOTIDE SEQUENCE [LARGE SCALE GENOMIC DNA]</scope>
    <source>
        <strain evidence="13">SpSt-143</strain>
    </source>
</reference>
<accession>A0A7V2B019</accession>
<evidence type="ECO:0000256" key="6">
    <source>
        <dbReference type="ARBA" id="ARBA00022798"/>
    </source>
</evidence>
<evidence type="ECO:0000256" key="9">
    <source>
        <dbReference type="HAMAP-Rule" id="MF_00186"/>
    </source>
</evidence>
<comment type="catalytic activity">
    <reaction evidence="8 9">
        <text>glycerol + ATP = sn-glycerol 3-phosphate + ADP + H(+)</text>
        <dbReference type="Rhea" id="RHEA:21644"/>
        <dbReference type="ChEBI" id="CHEBI:15378"/>
        <dbReference type="ChEBI" id="CHEBI:17754"/>
        <dbReference type="ChEBI" id="CHEBI:30616"/>
        <dbReference type="ChEBI" id="CHEBI:57597"/>
        <dbReference type="ChEBI" id="CHEBI:456216"/>
        <dbReference type="EC" id="2.7.1.30"/>
    </reaction>
</comment>
<dbReference type="InterPro" id="IPR018484">
    <property type="entry name" value="FGGY_N"/>
</dbReference>
<feature type="domain" description="Carbohydrate kinase FGGY C-terminal" evidence="12">
    <location>
        <begin position="266"/>
        <end position="455"/>
    </location>
</feature>
<evidence type="ECO:0000256" key="2">
    <source>
        <dbReference type="ARBA" id="ARBA00009156"/>
    </source>
</evidence>
<evidence type="ECO:0000256" key="3">
    <source>
        <dbReference type="ARBA" id="ARBA00022679"/>
    </source>
</evidence>
<dbReference type="GO" id="GO:0004370">
    <property type="term" value="F:glycerol kinase activity"/>
    <property type="evidence" value="ECO:0007669"/>
    <property type="project" value="UniProtKB-UniRule"/>
</dbReference>
<dbReference type="FunFam" id="3.30.420.40:FF:000007">
    <property type="entry name" value="Glycerol kinase"/>
    <property type="match status" value="1"/>
</dbReference>
<dbReference type="FunFam" id="3.30.420.40:FF:000008">
    <property type="entry name" value="Glycerol kinase"/>
    <property type="match status" value="1"/>
</dbReference>
<dbReference type="InterPro" id="IPR018485">
    <property type="entry name" value="FGGY_C"/>
</dbReference>
<feature type="binding site" evidence="9">
    <location>
        <position position="14"/>
    </location>
    <ligand>
        <name>ATP</name>
        <dbReference type="ChEBI" id="CHEBI:30616"/>
    </ligand>
</feature>
<dbReference type="NCBIfam" id="TIGR01311">
    <property type="entry name" value="glycerol_kin"/>
    <property type="match status" value="1"/>
</dbReference>
<feature type="binding site" evidence="9">
    <location>
        <position position="82"/>
    </location>
    <ligand>
        <name>glycerol</name>
        <dbReference type="ChEBI" id="CHEBI:17754"/>
    </ligand>
</feature>
<feature type="binding site" evidence="9">
    <location>
        <position position="82"/>
    </location>
    <ligand>
        <name>sn-glycerol 3-phosphate</name>
        <dbReference type="ChEBI" id="CHEBI:57597"/>
    </ligand>
</feature>
<comment type="pathway">
    <text evidence="1 9">Polyol metabolism; glycerol degradation via glycerol kinase pathway; sn-glycerol 3-phosphate from glycerol: step 1/1.</text>
</comment>
<dbReference type="SUPFAM" id="SSF53067">
    <property type="entry name" value="Actin-like ATPase domain"/>
    <property type="match status" value="2"/>
</dbReference>
<keyword evidence="7 9" id="KW-0067">ATP-binding</keyword>
<feature type="binding site" evidence="9">
    <location>
        <position position="315"/>
    </location>
    <ligand>
        <name>ADP</name>
        <dbReference type="ChEBI" id="CHEBI:456216"/>
    </ligand>
</feature>
<feature type="binding site" evidence="9">
    <location>
        <position position="134"/>
    </location>
    <ligand>
        <name>glycerol</name>
        <dbReference type="ChEBI" id="CHEBI:17754"/>
    </ligand>
</feature>
<proteinExistence type="inferred from homology"/>
<dbReference type="Pfam" id="PF02782">
    <property type="entry name" value="FGGY_C"/>
    <property type="match status" value="1"/>
</dbReference>
<dbReference type="UniPathway" id="UPA00618">
    <property type="reaction ID" value="UER00672"/>
</dbReference>
<feature type="binding site" evidence="9">
    <location>
        <position position="12"/>
    </location>
    <ligand>
        <name>sn-glycerol 3-phosphate</name>
        <dbReference type="ChEBI" id="CHEBI:57597"/>
    </ligand>
</feature>
<protein>
    <recommendedName>
        <fullName evidence="9">Glycerol kinase</fullName>
        <ecNumber evidence="9">2.7.1.30</ecNumber>
    </recommendedName>
    <alternativeName>
        <fullName evidence="9">ATP:glycerol 3-phosphotransferase</fullName>
    </alternativeName>
    <alternativeName>
        <fullName evidence="9">Glycerokinase</fullName>
        <shortName evidence="9">GK</shortName>
    </alternativeName>
</protein>
<dbReference type="InterPro" id="IPR043129">
    <property type="entry name" value="ATPase_NBD"/>
</dbReference>
<feature type="binding site" evidence="9">
    <location>
        <position position="416"/>
    </location>
    <ligand>
        <name>ATP</name>
        <dbReference type="ChEBI" id="CHEBI:30616"/>
    </ligand>
</feature>
<comment type="similarity">
    <text evidence="2 9 10">Belongs to the FGGY kinase family.</text>
</comment>
<feature type="binding site" evidence="9">
    <location>
        <position position="16"/>
    </location>
    <ligand>
        <name>ADP</name>
        <dbReference type="ChEBI" id="CHEBI:456216"/>
    </ligand>
</feature>
<evidence type="ECO:0000259" key="11">
    <source>
        <dbReference type="Pfam" id="PF00370"/>
    </source>
</evidence>
<dbReference type="GO" id="GO:0019563">
    <property type="term" value="P:glycerol catabolic process"/>
    <property type="evidence" value="ECO:0007669"/>
    <property type="project" value="UniProtKB-UniRule"/>
</dbReference>
<dbReference type="PANTHER" id="PTHR10196">
    <property type="entry name" value="SUGAR KINASE"/>
    <property type="match status" value="1"/>
</dbReference>
<dbReference type="EC" id="2.7.1.30" evidence="9"/>
<keyword evidence="5 9" id="KW-0418">Kinase</keyword>
<sequence>MASYILAIDQGTTSTRCLIFDRAAQLVSLAQQEHKQHYPKPGWVEHDPLEIWQNTQSVIRTALSQAALNGREIAAIGIANQRETLVVWDQSTGQPYAPAIVWQDTRTDALCQKLARDGGTDRFRTQTGLPLSTYFSGPKLRWLLDHLPELERAARNGQALCGTIESWIIWNLTGGPQGGVHVTDVTNASRTLLMNLHTLTWDKDILRALDIPQAMLPRIVPSSAPEPWGFTRKDGPLGAEVPLTAALGDQQAALIGQGCFELGELKNTYGTGCFLLLHTGMQPVPSRHGLLTTVAYQLGNQPATYALEGSVAIAGALVQWLRDNLGFFTEAAEIEALAQRVPDSGGVYMVPAFSGLFAPYWRSDARGLVIGLTRYVRKEHLCRAALEATAYQTRDVVEAMTQDAGFAPRLLKVDGGMVRNALLMQFQADVLNLPVLRSAFAEATALGAAFAAGLAIGFWPDLNTLRTLCTYDQRWEPRMDAATREHLYQNWKRAVERALGWLV</sequence>
<dbReference type="EMBL" id="DSGB01000004">
    <property type="protein sequence ID" value="HER95785.1"/>
    <property type="molecule type" value="Genomic_DNA"/>
</dbReference>
<evidence type="ECO:0000256" key="4">
    <source>
        <dbReference type="ARBA" id="ARBA00022741"/>
    </source>
</evidence>
<dbReference type="PROSITE" id="PS00933">
    <property type="entry name" value="FGGY_KINASES_1"/>
    <property type="match status" value="1"/>
</dbReference>
<feature type="domain" description="Carbohydrate kinase FGGY N-terminal" evidence="11">
    <location>
        <begin position="4"/>
        <end position="256"/>
    </location>
</feature>